<keyword evidence="2" id="KW-1185">Reference proteome</keyword>
<dbReference type="AlphaFoldDB" id="A0AAV3YL51"/>
<accession>A0AAV3YL51</accession>
<dbReference type="Proteomes" id="UP000735302">
    <property type="component" value="Unassembled WGS sequence"/>
</dbReference>
<protein>
    <submittedName>
        <fullName evidence="1">Uncharacterized protein</fullName>
    </submittedName>
</protein>
<evidence type="ECO:0000313" key="2">
    <source>
        <dbReference type="Proteomes" id="UP000735302"/>
    </source>
</evidence>
<dbReference type="EMBL" id="BLXT01001094">
    <property type="protein sequence ID" value="GFN83110.1"/>
    <property type="molecule type" value="Genomic_DNA"/>
</dbReference>
<gene>
    <name evidence="1" type="ORF">PoB_000961600</name>
</gene>
<proteinExistence type="predicted"/>
<reference evidence="1 2" key="1">
    <citation type="journal article" date="2021" name="Elife">
        <title>Chloroplast acquisition without the gene transfer in kleptoplastic sea slugs, Plakobranchus ocellatus.</title>
        <authorList>
            <person name="Maeda T."/>
            <person name="Takahashi S."/>
            <person name="Yoshida T."/>
            <person name="Shimamura S."/>
            <person name="Takaki Y."/>
            <person name="Nagai Y."/>
            <person name="Toyoda A."/>
            <person name="Suzuki Y."/>
            <person name="Arimoto A."/>
            <person name="Ishii H."/>
            <person name="Satoh N."/>
            <person name="Nishiyama T."/>
            <person name="Hasebe M."/>
            <person name="Maruyama T."/>
            <person name="Minagawa J."/>
            <person name="Obokata J."/>
            <person name="Shigenobu S."/>
        </authorList>
    </citation>
    <scope>NUCLEOTIDE SEQUENCE [LARGE SCALE GENOMIC DNA]</scope>
</reference>
<comment type="caution">
    <text evidence="1">The sequence shown here is derived from an EMBL/GenBank/DDBJ whole genome shotgun (WGS) entry which is preliminary data.</text>
</comment>
<organism evidence="1 2">
    <name type="scientific">Plakobranchus ocellatus</name>
    <dbReference type="NCBI Taxonomy" id="259542"/>
    <lineage>
        <taxon>Eukaryota</taxon>
        <taxon>Metazoa</taxon>
        <taxon>Spiralia</taxon>
        <taxon>Lophotrochozoa</taxon>
        <taxon>Mollusca</taxon>
        <taxon>Gastropoda</taxon>
        <taxon>Heterobranchia</taxon>
        <taxon>Euthyneura</taxon>
        <taxon>Panpulmonata</taxon>
        <taxon>Sacoglossa</taxon>
        <taxon>Placobranchoidea</taxon>
        <taxon>Plakobranchidae</taxon>
        <taxon>Plakobranchus</taxon>
    </lineage>
</organism>
<name>A0AAV3YL51_9GAST</name>
<evidence type="ECO:0000313" key="1">
    <source>
        <dbReference type="EMBL" id="GFN83110.1"/>
    </source>
</evidence>
<sequence>MPPFSSDKCWNLVSRLLQSSPEEFPHYFCHPDMATRSCRQKISPRDFLAQPVGRSWANSHHSNKTCKIVPFCSPQRRHTVVADQPHRPQSDRRGMCLALARKNCTASLLCKPCK</sequence>